<dbReference type="RefSeq" id="WP_125007674.1">
    <property type="nucleotide sequence ID" value="NZ_BEXA01000001.1"/>
</dbReference>
<keyword evidence="4 5" id="KW-0472">Membrane</keyword>
<keyword evidence="3 5" id="KW-1133">Transmembrane helix</keyword>
<keyword evidence="8" id="KW-1185">Reference proteome</keyword>
<dbReference type="Pfam" id="PF12698">
    <property type="entry name" value="ABC2_membrane_3"/>
    <property type="match status" value="1"/>
</dbReference>
<dbReference type="Proteomes" id="UP000286974">
    <property type="component" value="Unassembled WGS sequence"/>
</dbReference>
<evidence type="ECO:0000313" key="7">
    <source>
        <dbReference type="EMBL" id="GAY72108.1"/>
    </source>
</evidence>
<sequence>MTTIFKLFKNDISKIFHSKPVLITIMAFCLVPASYALLNIKSSWDPYSTQNIRRLPIAVVNDDEGGAVNGKSLNIGKQIVEQLKKNHDVKWVITNDWAGNNGLDQGKYYAMIEIPSDFSDRLASLASNNPQKPTVVYKSNEKLNPAATKITSQAKDSLTEQIRSSFTQLSGRLILKQLNKTGVDLSTHKSEILGIRDTLNDSISTIKKADNQLKRVNKNSQDVKAYLSTVKKGIPRVSQQIDDLSNVLTQQQNLMSAAKTNADTTKNSVNSALNSIQNQADTLQSAVGSLNAEVHLV</sequence>
<dbReference type="PANTHER" id="PTHR43077:SF10">
    <property type="entry name" value="TRANSPORT PERMEASE PROTEIN"/>
    <property type="match status" value="1"/>
</dbReference>
<evidence type="ECO:0000256" key="4">
    <source>
        <dbReference type="ARBA" id="ARBA00023136"/>
    </source>
</evidence>
<dbReference type="PANTHER" id="PTHR43077">
    <property type="entry name" value="TRANSPORT PERMEASE YVFS-RELATED"/>
    <property type="match status" value="1"/>
</dbReference>
<dbReference type="OrthoDB" id="9811483at2"/>
<keyword evidence="2 5" id="KW-0812">Transmembrane</keyword>
<evidence type="ECO:0000256" key="5">
    <source>
        <dbReference type="SAM" id="Phobius"/>
    </source>
</evidence>
<comment type="caution">
    <text evidence="7">The sequence shown here is derived from an EMBL/GenBank/DDBJ whole genome shotgun (WGS) entry which is preliminary data.</text>
</comment>
<feature type="domain" description="ABC-2 type transporter transmembrane" evidence="6">
    <location>
        <begin position="22"/>
        <end position="191"/>
    </location>
</feature>
<dbReference type="InterPro" id="IPR017500">
    <property type="entry name" value="Phage_infect_YhgE_N"/>
</dbReference>
<dbReference type="InterPro" id="IPR013525">
    <property type="entry name" value="ABC2_TM"/>
</dbReference>
<protein>
    <submittedName>
        <fullName evidence="7">Phage infection protein</fullName>
    </submittedName>
</protein>
<gene>
    <name evidence="7" type="ORF">NBRC111893_254</name>
</gene>
<dbReference type="InterPro" id="IPR051328">
    <property type="entry name" value="T7SS_ABC-Transporter"/>
</dbReference>
<accession>A0A401FII7</accession>
<evidence type="ECO:0000313" key="8">
    <source>
        <dbReference type="Proteomes" id="UP000286974"/>
    </source>
</evidence>
<evidence type="ECO:0000256" key="1">
    <source>
        <dbReference type="ARBA" id="ARBA00004141"/>
    </source>
</evidence>
<dbReference type="STRING" id="1138822.PL11_002275"/>
<dbReference type="AlphaFoldDB" id="A0A401FII7"/>
<comment type="subcellular location">
    <subcellularLocation>
        <location evidence="1">Membrane</location>
        <topology evidence="1">Multi-pass membrane protein</topology>
    </subcellularLocation>
</comment>
<reference evidence="7 8" key="1">
    <citation type="submission" date="2017-11" db="EMBL/GenBank/DDBJ databases">
        <title>Draft Genome Sequence of Lactobacillus curieae NBRC 111893 isolated from Koso, a Japanese sugar-Vegetable Fermented Beverage.</title>
        <authorList>
            <person name="Chiou T.Y."/>
            <person name="Oshima K."/>
            <person name="Suda W."/>
            <person name="Hattori M."/>
            <person name="Takahashi T."/>
        </authorList>
    </citation>
    <scope>NUCLEOTIDE SEQUENCE [LARGE SCALE GENOMIC DNA]</scope>
    <source>
        <strain evidence="7 8">NBRC111893</strain>
    </source>
</reference>
<dbReference type="NCBIfam" id="TIGR03061">
    <property type="entry name" value="pip_yhgE_Nterm"/>
    <property type="match status" value="1"/>
</dbReference>
<proteinExistence type="predicted"/>
<evidence type="ECO:0000256" key="3">
    <source>
        <dbReference type="ARBA" id="ARBA00022989"/>
    </source>
</evidence>
<organism evidence="7 8">
    <name type="scientific">Lentilactobacillus kosonis</name>
    <dbReference type="NCBI Taxonomy" id="2810561"/>
    <lineage>
        <taxon>Bacteria</taxon>
        <taxon>Bacillati</taxon>
        <taxon>Bacillota</taxon>
        <taxon>Bacilli</taxon>
        <taxon>Lactobacillales</taxon>
        <taxon>Lactobacillaceae</taxon>
        <taxon>Lentilactobacillus</taxon>
    </lineage>
</organism>
<dbReference type="EMBL" id="BEXA01000001">
    <property type="protein sequence ID" value="GAY72108.1"/>
    <property type="molecule type" value="Genomic_DNA"/>
</dbReference>
<name>A0A401FII7_9LACO</name>
<feature type="transmembrane region" description="Helical" evidence="5">
    <location>
        <begin position="21"/>
        <end position="38"/>
    </location>
</feature>
<dbReference type="GO" id="GO:0016020">
    <property type="term" value="C:membrane"/>
    <property type="evidence" value="ECO:0007669"/>
    <property type="project" value="UniProtKB-SubCell"/>
</dbReference>
<evidence type="ECO:0000256" key="2">
    <source>
        <dbReference type="ARBA" id="ARBA00022692"/>
    </source>
</evidence>
<evidence type="ECO:0000259" key="6">
    <source>
        <dbReference type="Pfam" id="PF12698"/>
    </source>
</evidence>
<dbReference type="Gene3D" id="3.40.1710.10">
    <property type="entry name" value="abc type-2 transporter like domain"/>
    <property type="match status" value="1"/>
</dbReference>
<dbReference type="GO" id="GO:0140359">
    <property type="term" value="F:ABC-type transporter activity"/>
    <property type="evidence" value="ECO:0007669"/>
    <property type="project" value="InterPro"/>
</dbReference>